<comment type="subunit">
    <text evidence="4">Homodimer. Interacts with PriA and DnaT. Component of the replication restart primosome. Primosome assembly occurs via a 'hand-off' mechanism. PriA binds to replication forks, subsequently PriB then DnaT bind; DnaT then displaces ssDNA to generate the helicase loading substrate.</text>
</comment>
<gene>
    <name evidence="4" type="primary">priB</name>
    <name evidence="5" type="ORF">EV675_3622</name>
</gene>
<dbReference type="PIRSF" id="PIRSF003135">
    <property type="entry name" value="Primosomal_n"/>
    <property type="match status" value="1"/>
</dbReference>
<comment type="caution">
    <text evidence="5">The sequence shown here is derived from an EMBL/GenBank/DDBJ whole genome shotgun (WGS) entry which is preliminary data.</text>
</comment>
<keyword evidence="3 4" id="KW-0238">DNA-binding</keyword>
<name>A0A4Q7NDF9_9BURK</name>
<proteinExistence type="inferred from homology"/>
<dbReference type="InterPro" id="IPR012340">
    <property type="entry name" value="NA-bd_OB-fold"/>
</dbReference>
<dbReference type="EMBL" id="SGXC01000002">
    <property type="protein sequence ID" value="RZS81009.1"/>
    <property type="molecule type" value="Genomic_DNA"/>
</dbReference>
<evidence type="ECO:0000313" key="5">
    <source>
        <dbReference type="EMBL" id="RZS81009.1"/>
    </source>
</evidence>
<dbReference type="Pfam" id="PF22657">
    <property type="entry name" value="SSB_1"/>
    <property type="match status" value="1"/>
</dbReference>
<dbReference type="SUPFAM" id="SSF50249">
    <property type="entry name" value="Nucleic acid-binding proteins"/>
    <property type="match status" value="1"/>
</dbReference>
<dbReference type="InterPro" id="IPR000424">
    <property type="entry name" value="Primosome_PriB/ssb"/>
</dbReference>
<comment type="similarity">
    <text evidence="4">Belongs to the PriB family.</text>
</comment>
<evidence type="ECO:0000256" key="1">
    <source>
        <dbReference type="ARBA" id="ARBA00022515"/>
    </source>
</evidence>
<reference evidence="5 6" key="1">
    <citation type="submission" date="2019-02" db="EMBL/GenBank/DDBJ databases">
        <title>Genomic Encyclopedia of Type Strains, Phase IV (KMG-IV): sequencing the most valuable type-strain genomes for metagenomic binning, comparative biology and taxonomic classification.</title>
        <authorList>
            <person name="Goeker M."/>
        </authorList>
    </citation>
    <scope>NUCLEOTIDE SEQUENCE [LARGE SCALE GENOMIC DNA]</scope>
    <source>
        <strain evidence="5 6">K24</strain>
    </source>
</reference>
<keyword evidence="1 4" id="KW-0639">Primosome</keyword>
<dbReference type="PROSITE" id="PS50935">
    <property type="entry name" value="SSB"/>
    <property type="match status" value="1"/>
</dbReference>
<sequence>MNKVHLTAQVVECKPLRYTPAGIPVLELSLAHESELIEGGRSRRVEMLVNAVVVGDLAGRLEREALGRSIRIEGFLAPTRKGSSRLRLHIQQAAIAREGDESGPAGQPQV</sequence>
<evidence type="ECO:0000256" key="2">
    <source>
        <dbReference type="ARBA" id="ARBA00022705"/>
    </source>
</evidence>
<evidence type="ECO:0000256" key="4">
    <source>
        <dbReference type="HAMAP-Rule" id="MF_00720"/>
    </source>
</evidence>
<dbReference type="NCBIfam" id="TIGR04418">
    <property type="entry name" value="PriB_gamma"/>
    <property type="match status" value="1"/>
</dbReference>
<organism evidence="5 6">
    <name type="scientific">Pigmentiphaga kullae</name>
    <dbReference type="NCBI Taxonomy" id="151784"/>
    <lineage>
        <taxon>Bacteria</taxon>
        <taxon>Pseudomonadati</taxon>
        <taxon>Pseudomonadota</taxon>
        <taxon>Betaproteobacteria</taxon>
        <taxon>Burkholderiales</taxon>
        <taxon>Alcaligenaceae</taxon>
        <taxon>Pigmentiphaga</taxon>
    </lineage>
</organism>
<dbReference type="GO" id="GO:1990077">
    <property type="term" value="C:primosome complex"/>
    <property type="evidence" value="ECO:0007669"/>
    <property type="project" value="UniProtKB-UniRule"/>
</dbReference>
<dbReference type="GO" id="GO:0006269">
    <property type="term" value="P:DNA replication, synthesis of primer"/>
    <property type="evidence" value="ECO:0007669"/>
    <property type="project" value="UniProtKB-KW"/>
</dbReference>
<keyword evidence="2 4" id="KW-0235">DNA replication</keyword>
<evidence type="ECO:0000256" key="3">
    <source>
        <dbReference type="ARBA" id="ARBA00023125"/>
    </source>
</evidence>
<dbReference type="GO" id="GO:0003697">
    <property type="term" value="F:single-stranded DNA binding"/>
    <property type="evidence" value="ECO:0007669"/>
    <property type="project" value="UniProtKB-UniRule"/>
</dbReference>
<dbReference type="Gene3D" id="2.40.50.140">
    <property type="entry name" value="Nucleic acid-binding proteins"/>
    <property type="match status" value="1"/>
</dbReference>
<dbReference type="InterPro" id="IPR023646">
    <property type="entry name" value="Prisomal_replication_PriB"/>
</dbReference>
<dbReference type="HAMAP" id="MF_00720">
    <property type="entry name" value="PriB"/>
    <property type="match status" value="1"/>
</dbReference>
<accession>A0A4Q7NDF9</accession>
<dbReference type="RefSeq" id="WP_130358601.1">
    <property type="nucleotide sequence ID" value="NZ_SGXC01000002.1"/>
</dbReference>
<comment type="function">
    <text evidence="4">Involved in the restart of stalled replication forks, which reloads the replicative helicase on sites other than the origin of replication; the PriA-PriB pathway is the major replication restart pathway. During primosome assembly it facilitates complex formation between PriA and DnaT on DNA; stabilizes PriA on DNA. Stimulates the DNA unwinding activity of PriA helicase.</text>
</comment>
<keyword evidence="6" id="KW-1185">Reference proteome</keyword>
<evidence type="ECO:0000313" key="6">
    <source>
        <dbReference type="Proteomes" id="UP000292445"/>
    </source>
</evidence>
<dbReference type="Proteomes" id="UP000292445">
    <property type="component" value="Unassembled WGS sequence"/>
</dbReference>
<dbReference type="OrthoDB" id="5296916at2"/>
<dbReference type="AlphaFoldDB" id="A0A4Q7NDF9"/>
<protein>
    <recommendedName>
        <fullName evidence="4">Replication restart protein PriB</fullName>
    </recommendedName>
</protein>